<protein>
    <recommendedName>
        <fullName evidence="3">Cohesin domain-containing protein</fullName>
    </recommendedName>
</protein>
<organism evidence="4 5">
    <name type="scientific">Candidatus Uhrbacteria bacterium GW2011_GWC2_41_11</name>
    <dbReference type="NCBI Taxonomy" id="1618985"/>
    <lineage>
        <taxon>Bacteria</taxon>
        <taxon>Candidatus Uhriibacteriota</taxon>
    </lineage>
</organism>
<dbReference type="GO" id="GO:0030246">
    <property type="term" value="F:carbohydrate binding"/>
    <property type="evidence" value="ECO:0007669"/>
    <property type="project" value="InterPro"/>
</dbReference>
<feature type="chain" id="PRO_5002534628" description="Cohesin domain-containing protein" evidence="2">
    <location>
        <begin position="24"/>
        <end position="380"/>
    </location>
</feature>
<dbReference type="Proteomes" id="UP000034616">
    <property type="component" value="Unassembled WGS sequence"/>
</dbReference>
<dbReference type="GO" id="GO:0000272">
    <property type="term" value="P:polysaccharide catabolic process"/>
    <property type="evidence" value="ECO:0007669"/>
    <property type="project" value="InterPro"/>
</dbReference>
<evidence type="ECO:0000256" key="2">
    <source>
        <dbReference type="SAM" id="SignalP"/>
    </source>
</evidence>
<name>A0A0G0UEP2_9BACT</name>
<evidence type="ECO:0000313" key="5">
    <source>
        <dbReference type="Proteomes" id="UP000034616"/>
    </source>
</evidence>
<evidence type="ECO:0000259" key="3">
    <source>
        <dbReference type="Pfam" id="PF00963"/>
    </source>
</evidence>
<gene>
    <name evidence="4" type="ORF">UU35_C0003G0004</name>
</gene>
<feature type="domain" description="Cohesin" evidence="3">
    <location>
        <begin position="30"/>
        <end position="143"/>
    </location>
</feature>
<dbReference type="CDD" id="cd08547">
    <property type="entry name" value="Type_II_cohesin"/>
    <property type="match status" value="1"/>
</dbReference>
<feature type="signal peptide" evidence="2">
    <location>
        <begin position="1"/>
        <end position="23"/>
    </location>
</feature>
<evidence type="ECO:0000313" key="4">
    <source>
        <dbReference type="EMBL" id="KKR87378.1"/>
    </source>
</evidence>
<dbReference type="InterPro" id="IPR008965">
    <property type="entry name" value="CBM2/CBM3_carb-bd_dom_sf"/>
</dbReference>
<feature type="region of interest" description="Disordered" evidence="1">
    <location>
        <begin position="277"/>
        <end position="296"/>
    </location>
</feature>
<dbReference type="SUPFAM" id="SSF49384">
    <property type="entry name" value="Carbohydrate-binding domain"/>
    <property type="match status" value="1"/>
</dbReference>
<dbReference type="InterPro" id="IPR002102">
    <property type="entry name" value="Cohesin_dom"/>
</dbReference>
<proteinExistence type="predicted"/>
<accession>A0A0G0UEP2</accession>
<evidence type="ECO:0000256" key="1">
    <source>
        <dbReference type="SAM" id="MobiDB-lite"/>
    </source>
</evidence>
<sequence>MKKLAALLIGLVTFVGSSSVVHAAGAGTITLSPTSLSVQTGETVTLSVLVNPNGESIDTVRVELDYDPLLLEGVKFELGSQFSSLSPGYEIDNGTGLMNFGAFKYGDRVTTSGTMANVTFRALSSGTALIDVTDNSKLINNGEEKVNVAGLGSASLSLSGTAVAPTSGGTTPAPTGTLEEQALVYFGAFAGRLPSSSVDWEALHCIAYDTCKPTVQNVEHEQTALVVFGEKYGHLPVVSMDWSTIHALAYTNVFFNWDETSTSTAVQEEPVPVVEEATPVVEESTETTTETTEPAASTWDDGISADEAIGIFGQLTGRLPSTSQDWTAVDYMQHGYKPAVQDTAKEQQAIALFGSVFGRMPSTSADWNVVAAIAYSGAIL</sequence>
<dbReference type="EMBL" id="LCAH01000003">
    <property type="protein sequence ID" value="KKR87378.1"/>
    <property type="molecule type" value="Genomic_DNA"/>
</dbReference>
<dbReference type="Gene3D" id="2.60.40.680">
    <property type="match status" value="1"/>
</dbReference>
<keyword evidence="2" id="KW-0732">Signal</keyword>
<reference evidence="4 5" key="1">
    <citation type="journal article" date="2015" name="Nature">
        <title>rRNA introns, odd ribosomes, and small enigmatic genomes across a large radiation of phyla.</title>
        <authorList>
            <person name="Brown C.T."/>
            <person name="Hug L.A."/>
            <person name="Thomas B.C."/>
            <person name="Sharon I."/>
            <person name="Castelle C.J."/>
            <person name="Singh A."/>
            <person name="Wilkins M.J."/>
            <person name="Williams K.H."/>
            <person name="Banfield J.F."/>
        </authorList>
    </citation>
    <scope>NUCLEOTIDE SEQUENCE [LARGE SCALE GENOMIC DNA]</scope>
</reference>
<dbReference type="Pfam" id="PF00963">
    <property type="entry name" value="Cohesin"/>
    <property type="match status" value="1"/>
</dbReference>
<dbReference type="AlphaFoldDB" id="A0A0G0UEP2"/>
<comment type="caution">
    <text evidence="4">The sequence shown here is derived from an EMBL/GenBank/DDBJ whole genome shotgun (WGS) entry which is preliminary data.</text>
</comment>